<dbReference type="EMBL" id="CP073721">
    <property type="protein sequence ID" value="UWZ39987.1"/>
    <property type="molecule type" value="Genomic_DNA"/>
</dbReference>
<proteinExistence type="predicted"/>
<accession>A0ABY5ZGV7</accession>
<reference evidence="1" key="1">
    <citation type="submission" date="2021-04" db="EMBL/GenBank/DDBJ databases">
        <title>Biosynthetic gene clusters of Dactylosporangioum roseum.</title>
        <authorList>
            <person name="Hartkoorn R.C."/>
            <person name="Beaudoing E."/>
            <person name="Hot D."/>
            <person name="Moureu S."/>
        </authorList>
    </citation>
    <scope>NUCLEOTIDE SEQUENCE</scope>
    <source>
        <strain evidence="1">NRRL B-16295</strain>
    </source>
</reference>
<name>A0ABY5ZGV7_9ACTN</name>
<dbReference type="Proteomes" id="UP001058271">
    <property type="component" value="Chromosome"/>
</dbReference>
<dbReference type="RefSeq" id="WP_260729424.1">
    <property type="nucleotide sequence ID" value="NZ_BAAABS010000090.1"/>
</dbReference>
<keyword evidence="2" id="KW-1185">Reference proteome</keyword>
<dbReference type="SUPFAM" id="SSF63825">
    <property type="entry name" value="YWTD domain"/>
    <property type="match status" value="1"/>
</dbReference>
<evidence type="ECO:0000313" key="1">
    <source>
        <dbReference type="EMBL" id="UWZ39987.1"/>
    </source>
</evidence>
<gene>
    <name evidence="1" type="ORF">Drose_18330</name>
</gene>
<protein>
    <submittedName>
        <fullName evidence="1">Uncharacterized protein</fullName>
    </submittedName>
</protein>
<evidence type="ECO:0000313" key="2">
    <source>
        <dbReference type="Proteomes" id="UP001058271"/>
    </source>
</evidence>
<organism evidence="1 2">
    <name type="scientific">Dactylosporangium roseum</name>
    <dbReference type="NCBI Taxonomy" id="47989"/>
    <lineage>
        <taxon>Bacteria</taxon>
        <taxon>Bacillati</taxon>
        <taxon>Actinomycetota</taxon>
        <taxon>Actinomycetes</taxon>
        <taxon>Micromonosporales</taxon>
        <taxon>Micromonosporaceae</taxon>
        <taxon>Dactylosporangium</taxon>
    </lineage>
</organism>
<sequence>MRRGRSLIALAVALAVGGWLLASGPARQPVPSRQPAALRTVTQQPGTVPARLADGTRYTPVFYADATTSVGTVPTTDGSAERLVLWSAGAERELRRVPRERYPQFLGFTVADGVLYWAESTATPEGPYETRLWRAGLTGTTPAASLTADTGAAVFFDSQFDLVVAEGRLHWIAAPPDESEQTELRSVALTGGTVSVERFPGRYRWTTWPWLQSADQQGGPLRLVDKATGERRTVTTSSAETASCTPAWCRSLVQTPDGDNLLDVMRPDGSERRRIPGDVNAVTVDVGLVDRFELVTELDGQKLRLLAYDLRSGTLTVLATDVGVVTARGCVVWWSPTPRDPETWYALDLRTLA</sequence>